<protein>
    <submittedName>
        <fullName evidence="2">Uncharacterized protein</fullName>
    </submittedName>
</protein>
<dbReference type="EMBL" id="BARW01036780">
    <property type="protein sequence ID" value="GAJ20522.1"/>
    <property type="molecule type" value="Genomic_DNA"/>
</dbReference>
<sequence length="207" mass="23181">RQISKIIDRCDQLEASMEKTKGEIENLHSTLEMLSPWASLETPVEEIGRLHKTTCWAGLLPVQQFEQTEEKLSEPGAAIQQIGTDSSKCACLIVALKENAEAVQKLLRSAEFEPVSFEPMTGTVAELIREHSQKLEKAENQLKSQVDNAAKLSENLLNLEILDDHHKNLLNREQTKDTAPATDCTVLLEGWVKKNDYAKLEKIVSGF</sequence>
<reference evidence="2" key="1">
    <citation type="journal article" date="2014" name="Front. Microbiol.">
        <title>High frequency of phylogenetically diverse reductive dehalogenase-homologous genes in deep subseafloor sedimentary metagenomes.</title>
        <authorList>
            <person name="Kawai M."/>
            <person name="Futagami T."/>
            <person name="Toyoda A."/>
            <person name="Takaki Y."/>
            <person name="Nishi S."/>
            <person name="Hori S."/>
            <person name="Arai W."/>
            <person name="Tsubouchi T."/>
            <person name="Morono Y."/>
            <person name="Uchiyama I."/>
            <person name="Ito T."/>
            <person name="Fujiyama A."/>
            <person name="Inagaki F."/>
            <person name="Takami H."/>
        </authorList>
    </citation>
    <scope>NUCLEOTIDE SEQUENCE</scope>
    <source>
        <strain evidence="2">Expedition CK06-06</strain>
    </source>
</reference>
<keyword evidence="1" id="KW-0175">Coiled coil</keyword>
<feature type="non-terminal residue" evidence="2">
    <location>
        <position position="207"/>
    </location>
</feature>
<evidence type="ECO:0000256" key="1">
    <source>
        <dbReference type="SAM" id="Coils"/>
    </source>
</evidence>
<feature type="coiled-coil region" evidence="1">
    <location>
        <begin position="3"/>
        <end position="30"/>
    </location>
</feature>
<feature type="non-terminal residue" evidence="2">
    <location>
        <position position="1"/>
    </location>
</feature>
<gene>
    <name evidence="2" type="ORF">S12H4_56993</name>
</gene>
<comment type="caution">
    <text evidence="2">The sequence shown here is derived from an EMBL/GenBank/DDBJ whole genome shotgun (WGS) entry which is preliminary data.</text>
</comment>
<organism evidence="2">
    <name type="scientific">marine sediment metagenome</name>
    <dbReference type="NCBI Taxonomy" id="412755"/>
    <lineage>
        <taxon>unclassified sequences</taxon>
        <taxon>metagenomes</taxon>
        <taxon>ecological metagenomes</taxon>
    </lineage>
</organism>
<dbReference type="AlphaFoldDB" id="X1VM13"/>
<proteinExistence type="predicted"/>
<feature type="coiled-coil region" evidence="1">
    <location>
        <begin position="93"/>
        <end position="155"/>
    </location>
</feature>
<accession>X1VM13</accession>
<evidence type="ECO:0000313" key="2">
    <source>
        <dbReference type="EMBL" id="GAJ20522.1"/>
    </source>
</evidence>
<name>X1VM13_9ZZZZ</name>